<name>A0A7W5ZJL7_9BACT</name>
<dbReference type="NCBIfam" id="TIGR04131">
    <property type="entry name" value="Bac_Flav_CTERM"/>
    <property type="match status" value="1"/>
</dbReference>
<accession>A0A7W5ZJL7</accession>
<evidence type="ECO:0000256" key="2">
    <source>
        <dbReference type="SAM" id="SignalP"/>
    </source>
</evidence>
<keyword evidence="4" id="KW-1185">Reference proteome</keyword>
<feature type="region of interest" description="Disordered" evidence="1">
    <location>
        <begin position="201"/>
        <end position="243"/>
    </location>
</feature>
<evidence type="ECO:0000313" key="3">
    <source>
        <dbReference type="EMBL" id="MBB3837102.1"/>
    </source>
</evidence>
<dbReference type="AlphaFoldDB" id="A0A7W5ZJL7"/>
<dbReference type="InterPro" id="IPR026341">
    <property type="entry name" value="T9SS_type_B"/>
</dbReference>
<feature type="compositionally biased region" description="Low complexity" evidence="1">
    <location>
        <begin position="201"/>
        <end position="230"/>
    </location>
</feature>
<sequence>MKKITLLFLLFVGLWSQGNAQTMFNARLRVSKIDCNAKIAQVDVDVRAVSMNDNFNMGDANFRFSYDNRILKNPVLKKQYRFSSEADNGQEYGPQNLNGSTEGQSKGLVSLNLFYTGTGKSPQRLTTDWTTIATIQFDIVNTTTASTSQLTWYTPQTFPKSGLSQVLTTTSGYDLKEVSAGQFSNGSLAALSEACPNVTTTTPPNNNNIAGGGTTTTTPPNSSTTDPTANVPDRVVTPTDEPDLVIPEGFSPNSDGINDKFVITNKRGIKLSLEVYNRYGGVVYSNADYRNDWQGKSTDTGKEVPDGTYFYIIKLADGQLYRKAFTIVR</sequence>
<protein>
    <submittedName>
        <fullName evidence="3">Gliding motility-associated-like protein</fullName>
    </submittedName>
</protein>
<organism evidence="3 4">
    <name type="scientific">Runella defluvii</name>
    <dbReference type="NCBI Taxonomy" id="370973"/>
    <lineage>
        <taxon>Bacteria</taxon>
        <taxon>Pseudomonadati</taxon>
        <taxon>Bacteroidota</taxon>
        <taxon>Cytophagia</taxon>
        <taxon>Cytophagales</taxon>
        <taxon>Spirosomataceae</taxon>
        <taxon>Runella</taxon>
    </lineage>
</organism>
<reference evidence="3 4" key="1">
    <citation type="submission" date="2020-08" db="EMBL/GenBank/DDBJ databases">
        <title>Genomic Encyclopedia of Type Strains, Phase IV (KMG-IV): sequencing the most valuable type-strain genomes for metagenomic binning, comparative biology and taxonomic classification.</title>
        <authorList>
            <person name="Goeker M."/>
        </authorList>
    </citation>
    <scope>NUCLEOTIDE SEQUENCE [LARGE SCALE GENOMIC DNA]</scope>
    <source>
        <strain evidence="3 4">DSM 17976</strain>
    </source>
</reference>
<feature type="chain" id="PRO_5030592850" evidence="2">
    <location>
        <begin position="21"/>
        <end position="329"/>
    </location>
</feature>
<dbReference type="Proteomes" id="UP000541352">
    <property type="component" value="Unassembled WGS sequence"/>
</dbReference>
<dbReference type="Pfam" id="PF13585">
    <property type="entry name" value="CHU_C"/>
    <property type="match status" value="1"/>
</dbReference>
<evidence type="ECO:0000256" key="1">
    <source>
        <dbReference type="SAM" id="MobiDB-lite"/>
    </source>
</evidence>
<dbReference type="EMBL" id="JACIBY010000002">
    <property type="protein sequence ID" value="MBB3837102.1"/>
    <property type="molecule type" value="Genomic_DNA"/>
</dbReference>
<comment type="caution">
    <text evidence="3">The sequence shown here is derived from an EMBL/GenBank/DDBJ whole genome shotgun (WGS) entry which is preliminary data.</text>
</comment>
<keyword evidence="2" id="KW-0732">Signal</keyword>
<evidence type="ECO:0000313" key="4">
    <source>
        <dbReference type="Proteomes" id="UP000541352"/>
    </source>
</evidence>
<gene>
    <name evidence="3" type="ORF">FHS57_001096</name>
</gene>
<feature type="signal peptide" evidence="2">
    <location>
        <begin position="1"/>
        <end position="20"/>
    </location>
</feature>
<dbReference type="RefSeq" id="WP_183971867.1">
    <property type="nucleotide sequence ID" value="NZ_JACIBY010000002.1"/>
</dbReference>
<proteinExistence type="predicted"/>